<dbReference type="InterPro" id="IPR017328">
    <property type="entry name" value="Sirtuin_class_I"/>
</dbReference>
<feature type="binding site" evidence="8">
    <location>
        <position position="264"/>
    </location>
    <ligand>
        <name>NAD(+)</name>
        <dbReference type="ChEBI" id="CHEBI:57540"/>
    </ligand>
</feature>
<feature type="compositionally biased region" description="Low complexity" evidence="11">
    <location>
        <begin position="342"/>
        <end position="354"/>
    </location>
</feature>
<dbReference type="EC" id="2.3.1.286" evidence="6"/>
<feature type="binding site" evidence="8">
    <location>
        <begin position="220"/>
        <end position="221"/>
    </location>
    <ligand>
        <name>NAD(+)</name>
        <dbReference type="ChEBI" id="CHEBI:57540"/>
    </ligand>
</feature>
<feature type="binding site" evidence="9 10">
    <location>
        <position position="178"/>
    </location>
    <ligand>
        <name>Zn(2+)</name>
        <dbReference type="ChEBI" id="CHEBI:29105"/>
    </ligand>
</feature>
<evidence type="ECO:0000256" key="7">
    <source>
        <dbReference type="PIRSR" id="PIRSR037938-1"/>
    </source>
</evidence>
<evidence type="ECO:0000256" key="10">
    <source>
        <dbReference type="PROSITE-ProRule" id="PRU00236"/>
    </source>
</evidence>
<feature type="binding site" evidence="8">
    <location>
        <begin position="44"/>
        <end position="48"/>
    </location>
    <ligand>
        <name>NAD(+)</name>
        <dbReference type="ChEBI" id="CHEBI:57540"/>
    </ligand>
</feature>
<comment type="caution">
    <text evidence="13">The sequence shown here is derived from an EMBL/GenBank/DDBJ whole genome shotgun (WGS) entry which is preliminary data.</text>
</comment>
<dbReference type="CDD" id="cd01408">
    <property type="entry name" value="SIRT1"/>
    <property type="match status" value="1"/>
</dbReference>
<dbReference type="GO" id="GO:0070403">
    <property type="term" value="F:NAD+ binding"/>
    <property type="evidence" value="ECO:0007669"/>
    <property type="project" value="UniProtKB-UniRule"/>
</dbReference>
<feature type="compositionally biased region" description="Basic and acidic residues" evidence="11">
    <location>
        <begin position="330"/>
        <end position="340"/>
    </location>
</feature>
<keyword evidence="5 6" id="KW-0520">NAD</keyword>
<proteinExistence type="inferred from homology"/>
<dbReference type="Proteomes" id="UP001172673">
    <property type="component" value="Unassembled WGS sequence"/>
</dbReference>
<feature type="compositionally biased region" description="Basic and acidic residues" evidence="11">
    <location>
        <begin position="289"/>
        <end position="311"/>
    </location>
</feature>
<dbReference type="AlphaFoldDB" id="A0AA38X1U8"/>
<feature type="region of interest" description="Disordered" evidence="11">
    <location>
        <begin position="324"/>
        <end position="394"/>
    </location>
</feature>
<keyword evidence="14" id="KW-1185">Reference proteome</keyword>
<feature type="active site" description="Proton acceptor" evidence="7 10">
    <location>
        <position position="146"/>
    </location>
</feature>
<comment type="cofactor">
    <cofactor evidence="9">
        <name>Zn(2+)</name>
        <dbReference type="ChEBI" id="CHEBI:29105"/>
    </cofactor>
    <text evidence="9">Binds 1 zinc ion per subunit.</text>
</comment>
<gene>
    <name evidence="13" type="primary">HST2</name>
    <name evidence="13" type="ORF">H2200_009908</name>
</gene>
<evidence type="ECO:0000256" key="1">
    <source>
        <dbReference type="ARBA" id="ARBA00006924"/>
    </source>
</evidence>
<dbReference type="GO" id="GO:0005634">
    <property type="term" value="C:nucleus"/>
    <property type="evidence" value="ECO:0007669"/>
    <property type="project" value="TreeGrafter"/>
</dbReference>
<organism evidence="13 14">
    <name type="scientific">Cladophialophora chaetospira</name>
    <dbReference type="NCBI Taxonomy" id="386627"/>
    <lineage>
        <taxon>Eukaryota</taxon>
        <taxon>Fungi</taxon>
        <taxon>Dikarya</taxon>
        <taxon>Ascomycota</taxon>
        <taxon>Pezizomycotina</taxon>
        <taxon>Eurotiomycetes</taxon>
        <taxon>Chaetothyriomycetidae</taxon>
        <taxon>Chaetothyriales</taxon>
        <taxon>Herpotrichiellaceae</taxon>
        <taxon>Cladophialophora</taxon>
    </lineage>
</organism>
<evidence type="ECO:0000256" key="6">
    <source>
        <dbReference type="PIRNR" id="PIRNR037938"/>
    </source>
</evidence>
<evidence type="ECO:0000256" key="4">
    <source>
        <dbReference type="ARBA" id="ARBA00022833"/>
    </source>
</evidence>
<evidence type="ECO:0000313" key="14">
    <source>
        <dbReference type="Proteomes" id="UP001172673"/>
    </source>
</evidence>
<evidence type="ECO:0000256" key="8">
    <source>
        <dbReference type="PIRSR" id="PIRSR037938-2"/>
    </source>
</evidence>
<comment type="catalytic activity">
    <reaction evidence="6">
        <text>N(6)-acetyl-L-lysyl-[protein] + NAD(+) + H2O = 2''-O-acetyl-ADP-D-ribose + nicotinamide + L-lysyl-[protein]</text>
        <dbReference type="Rhea" id="RHEA:43636"/>
        <dbReference type="Rhea" id="RHEA-COMP:9752"/>
        <dbReference type="Rhea" id="RHEA-COMP:10731"/>
        <dbReference type="ChEBI" id="CHEBI:15377"/>
        <dbReference type="ChEBI" id="CHEBI:17154"/>
        <dbReference type="ChEBI" id="CHEBI:29969"/>
        <dbReference type="ChEBI" id="CHEBI:57540"/>
        <dbReference type="ChEBI" id="CHEBI:61930"/>
        <dbReference type="ChEBI" id="CHEBI:83767"/>
        <dbReference type="EC" id="2.3.1.286"/>
    </reaction>
</comment>
<dbReference type="Gene3D" id="3.40.50.1220">
    <property type="entry name" value="TPP-binding domain"/>
    <property type="match status" value="1"/>
</dbReference>
<evidence type="ECO:0000256" key="5">
    <source>
        <dbReference type="ARBA" id="ARBA00023027"/>
    </source>
</evidence>
<evidence type="ECO:0000256" key="3">
    <source>
        <dbReference type="ARBA" id="ARBA00022723"/>
    </source>
</evidence>
<dbReference type="Gene3D" id="3.30.1600.10">
    <property type="entry name" value="SIR2/SIRT2 'Small Domain"/>
    <property type="match status" value="1"/>
</dbReference>
<comment type="similarity">
    <text evidence="1 6">Belongs to the sirtuin family. Class I subfamily.</text>
</comment>
<evidence type="ECO:0000313" key="13">
    <source>
        <dbReference type="EMBL" id="KAJ9605251.1"/>
    </source>
</evidence>
<dbReference type="SUPFAM" id="SSF52467">
    <property type="entry name" value="DHS-like NAD/FAD-binding domain"/>
    <property type="match status" value="1"/>
</dbReference>
<feature type="binding site" evidence="9 10">
    <location>
        <position position="154"/>
    </location>
    <ligand>
        <name>Zn(2+)</name>
        <dbReference type="ChEBI" id="CHEBI:29105"/>
    </ligand>
</feature>
<evidence type="ECO:0000256" key="2">
    <source>
        <dbReference type="ARBA" id="ARBA00022679"/>
    </source>
</evidence>
<dbReference type="InterPro" id="IPR003000">
    <property type="entry name" value="Sirtuin"/>
</dbReference>
<keyword evidence="3 6" id="KW-0479">Metal-binding</keyword>
<evidence type="ECO:0000259" key="12">
    <source>
        <dbReference type="PROSITE" id="PS50305"/>
    </source>
</evidence>
<feature type="binding site" evidence="8">
    <location>
        <begin position="126"/>
        <end position="129"/>
    </location>
    <ligand>
        <name>NAD(+)</name>
        <dbReference type="ChEBI" id="CHEBI:57540"/>
    </ligand>
</feature>
<dbReference type="InterPro" id="IPR050134">
    <property type="entry name" value="NAD-dep_sirtuin_deacylases"/>
</dbReference>
<dbReference type="GO" id="GO:0008270">
    <property type="term" value="F:zinc ion binding"/>
    <property type="evidence" value="ECO:0007669"/>
    <property type="project" value="UniProtKB-UniRule"/>
</dbReference>
<name>A0AA38X1U8_9EURO</name>
<dbReference type="InterPro" id="IPR026590">
    <property type="entry name" value="Ssirtuin_cat_dom"/>
</dbReference>
<feature type="region of interest" description="Disordered" evidence="11">
    <location>
        <begin position="285"/>
        <end position="311"/>
    </location>
</feature>
<feature type="binding site" evidence="8">
    <location>
        <begin position="244"/>
        <end position="246"/>
    </location>
    <ligand>
        <name>NAD(+)</name>
        <dbReference type="ChEBI" id="CHEBI:57540"/>
    </ligand>
</feature>
<keyword evidence="2 6" id="KW-0808">Transferase</keyword>
<feature type="compositionally biased region" description="Low complexity" evidence="11">
    <location>
        <begin position="363"/>
        <end position="376"/>
    </location>
</feature>
<protein>
    <recommendedName>
        <fullName evidence="6">NAD-dependent protein deacetylase</fullName>
        <ecNumber evidence="6">2.3.1.286</ecNumber>
    </recommendedName>
</protein>
<dbReference type="InterPro" id="IPR026591">
    <property type="entry name" value="Sirtuin_cat_small_dom_sf"/>
</dbReference>
<dbReference type="PROSITE" id="PS50305">
    <property type="entry name" value="SIRTUIN"/>
    <property type="match status" value="1"/>
</dbReference>
<feature type="domain" description="Deacetylase sirtuin-type" evidence="12">
    <location>
        <begin position="16"/>
        <end position="278"/>
    </location>
</feature>
<sequence length="394" mass="43745">MGNENSTPVDEATPPSTLHGRNIEAVAQYIKERDVKNIVVMTGAGLSTSAGIPDFRSPDTGLYANLARLNLPYAEAVFDIGYFRKNPLPFYTLAHELYPGKYRPTVGHSFISLLNKKGRLLKLFTQNIDCLEQEAGVPGDKIVYAHGSFATQRCIECQTEYPDDRMKEVIQRKEVPHCIRKSCNGLVKPDIVFFGEALPEAFHRNRSLPAKADLAIIMGTSLTVQPFASLPSFVREETPRVLINYERVGGLGSRADDVLLLQDCDEGVRKFADALGWREELEQEWARTNPDKGQKKEEDTPKKTRQEKLDDEVEKLTKDIDTSLKLSGETSDRIKADLEKVTASTSPSKAATSPSPKPSDILTTPQTTTTSTTASSLNHVFPHLNEDKLEKPSL</sequence>
<reference evidence="13" key="1">
    <citation type="submission" date="2022-10" db="EMBL/GenBank/DDBJ databases">
        <title>Culturing micro-colonial fungi from biological soil crusts in the Mojave desert and describing Neophaeococcomyces mojavensis, and introducing the new genera and species Taxawa tesnikishii.</title>
        <authorList>
            <person name="Kurbessoian T."/>
            <person name="Stajich J.E."/>
        </authorList>
    </citation>
    <scope>NUCLEOTIDE SEQUENCE</scope>
    <source>
        <strain evidence="13">TK_41</strain>
    </source>
</reference>
<dbReference type="PANTHER" id="PTHR11085:SF6">
    <property type="entry name" value="NAD-DEPENDENT PROTEIN DEACETYLASE SIRTUIN-2"/>
    <property type="match status" value="1"/>
</dbReference>
<accession>A0AA38X1U8</accession>
<dbReference type="PANTHER" id="PTHR11085">
    <property type="entry name" value="NAD-DEPENDENT PROTEIN DEACYLASE SIRTUIN-5, MITOCHONDRIAL-RELATED"/>
    <property type="match status" value="1"/>
</dbReference>
<dbReference type="PIRSF" id="PIRSF037938">
    <property type="entry name" value="SIR2_euk"/>
    <property type="match status" value="1"/>
</dbReference>
<dbReference type="Pfam" id="PF02146">
    <property type="entry name" value="SIR2"/>
    <property type="match status" value="1"/>
</dbReference>
<dbReference type="InterPro" id="IPR029035">
    <property type="entry name" value="DHS-like_NAD/FAD-binding_dom"/>
</dbReference>
<feature type="binding site" evidence="9 10">
    <location>
        <position position="183"/>
    </location>
    <ligand>
        <name>Zn(2+)</name>
        <dbReference type="ChEBI" id="CHEBI:29105"/>
    </ligand>
</feature>
<dbReference type="GO" id="GO:0017136">
    <property type="term" value="F:histone deacetylase activity, NAD-dependent"/>
    <property type="evidence" value="ECO:0007669"/>
    <property type="project" value="InterPro"/>
</dbReference>
<evidence type="ECO:0000256" key="11">
    <source>
        <dbReference type="SAM" id="MobiDB-lite"/>
    </source>
</evidence>
<dbReference type="EMBL" id="JAPDRK010000016">
    <property type="protein sequence ID" value="KAJ9605251.1"/>
    <property type="molecule type" value="Genomic_DNA"/>
</dbReference>
<feature type="compositionally biased region" description="Basic and acidic residues" evidence="11">
    <location>
        <begin position="384"/>
        <end position="394"/>
    </location>
</feature>
<feature type="binding site" evidence="8">
    <location>
        <begin position="54"/>
        <end position="56"/>
    </location>
    <ligand>
        <name>NAD(+)</name>
        <dbReference type="ChEBI" id="CHEBI:57540"/>
    </ligand>
</feature>
<feature type="binding site" evidence="9 10">
    <location>
        <position position="157"/>
    </location>
    <ligand>
        <name>Zn(2+)</name>
        <dbReference type="ChEBI" id="CHEBI:29105"/>
    </ligand>
</feature>
<evidence type="ECO:0000256" key="9">
    <source>
        <dbReference type="PIRSR" id="PIRSR037938-3"/>
    </source>
</evidence>
<keyword evidence="4 6" id="KW-0862">Zinc</keyword>